<dbReference type="OrthoDB" id="2590973at2759"/>
<sequence>MIGRYIELDSLIKARIVSLNLSGALAAVAGGFAAKALAELHTDRQTLAHTIPGGKLYAGDIVGAGSAMTGASMFGVGVSWFALILVYFEQRGKVSNRLRWTTECLLGFSCFSLLAALIATTIICVGRSAVPFAPSIPSATIVKLIEAMGRSLKYRDTKTYIAMIVGWFCFFFLTLDLVLLIAAGLRYRRLARERRASATSGAEPSTPEFHEDKKVGFETDHV</sequence>
<feature type="transmembrane region" description="Helical" evidence="1">
    <location>
        <begin position="61"/>
        <end position="88"/>
    </location>
</feature>
<comment type="caution">
    <text evidence="2">The sequence shown here is derived from an EMBL/GenBank/DDBJ whole genome shotgun (WGS) entry which is preliminary data.</text>
</comment>
<organism evidence="2 3">
    <name type="scientific">Apiotrichum porosum</name>
    <dbReference type="NCBI Taxonomy" id="105984"/>
    <lineage>
        <taxon>Eukaryota</taxon>
        <taxon>Fungi</taxon>
        <taxon>Dikarya</taxon>
        <taxon>Basidiomycota</taxon>
        <taxon>Agaricomycotina</taxon>
        <taxon>Tremellomycetes</taxon>
        <taxon>Trichosporonales</taxon>
        <taxon>Trichosporonaceae</taxon>
        <taxon>Apiotrichum</taxon>
    </lineage>
</organism>
<feature type="transmembrane region" description="Helical" evidence="1">
    <location>
        <begin position="100"/>
        <end position="123"/>
    </location>
</feature>
<name>A0A427XFF4_9TREE</name>
<dbReference type="AlphaFoldDB" id="A0A427XFF4"/>
<feature type="transmembrane region" description="Helical" evidence="1">
    <location>
        <begin position="12"/>
        <end position="34"/>
    </location>
</feature>
<evidence type="ECO:0000313" key="2">
    <source>
        <dbReference type="EMBL" id="RSH77578.1"/>
    </source>
</evidence>
<protein>
    <recommendedName>
        <fullName evidence="4">MARVEL domain-containing protein</fullName>
    </recommendedName>
</protein>
<proteinExistence type="predicted"/>
<keyword evidence="1" id="KW-0812">Transmembrane</keyword>
<dbReference type="GeneID" id="39587681"/>
<keyword evidence="3" id="KW-1185">Reference proteome</keyword>
<gene>
    <name evidence="2" type="ORF">EHS24_003138</name>
</gene>
<evidence type="ECO:0000313" key="3">
    <source>
        <dbReference type="Proteomes" id="UP000279236"/>
    </source>
</evidence>
<keyword evidence="1" id="KW-0472">Membrane</keyword>
<keyword evidence="1" id="KW-1133">Transmembrane helix</keyword>
<evidence type="ECO:0008006" key="4">
    <source>
        <dbReference type="Google" id="ProtNLM"/>
    </source>
</evidence>
<reference evidence="2 3" key="1">
    <citation type="submission" date="2018-11" db="EMBL/GenBank/DDBJ databases">
        <title>Genome sequence of Apiotrichum porosum DSM 27194.</title>
        <authorList>
            <person name="Aliyu H."/>
            <person name="Gorte O."/>
            <person name="Ochsenreither K."/>
        </authorList>
    </citation>
    <scope>NUCLEOTIDE SEQUENCE [LARGE SCALE GENOMIC DNA]</scope>
    <source>
        <strain evidence="2 3">DSM 27194</strain>
    </source>
</reference>
<dbReference type="Proteomes" id="UP000279236">
    <property type="component" value="Unassembled WGS sequence"/>
</dbReference>
<accession>A0A427XFF4</accession>
<dbReference type="RefSeq" id="XP_028472725.1">
    <property type="nucleotide sequence ID" value="XM_028618837.1"/>
</dbReference>
<dbReference type="EMBL" id="RSCE01000015">
    <property type="protein sequence ID" value="RSH77578.1"/>
    <property type="molecule type" value="Genomic_DNA"/>
</dbReference>
<evidence type="ECO:0000256" key="1">
    <source>
        <dbReference type="SAM" id="Phobius"/>
    </source>
</evidence>
<feature type="transmembrane region" description="Helical" evidence="1">
    <location>
        <begin position="160"/>
        <end position="185"/>
    </location>
</feature>